<evidence type="ECO:0000313" key="4">
    <source>
        <dbReference type="Proteomes" id="UP000186594"/>
    </source>
</evidence>
<dbReference type="Proteomes" id="UP000186594">
    <property type="component" value="Unassembled WGS sequence"/>
</dbReference>
<dbReference type="InterPro" id="IPR002563">
    <property type="entry name" value="Flavin_Rdtase-like_dom"/>
</dbReference>
<dbReference type="SMART" id="SM00903">
    <property type="entry name" value="Flavin_Reduct"/>
    <property type="match status" value="1"/>
</dbReference>
<comment type="caution">
    <text evidence="3">The sequence shown here is derived from an EMBL/GenBank/DDBJ whole genome shotgun (WGS) entry which is preliminary data.</text>
</comment>
<dbReference type="PANTHER" id="PTHR30466:SF1">
    <property type="entry name" value="FMN REDUCTASE (NADH) RUTF"/>
    <property type="match status" value="1"/>
</dbReference>
<organism evidence="3 4">
    <name type="scientific">Neolecta irregularis (strain DAH-3)</name>
    <dbReference type="NCBI Taxonomy" id="1198029"/>
    <lineage>
        <taxon>Eukaryota</taxon>
        <taxon>Fungi</taxon>
        <taxon>Dikarya</taxon>
        <taxon>Ascomycota</taxon>
        <taxon>Taphrinomycotina</taxon>
        <taxon>Neolectales</taxon>
        <taxon>Neolectaceae</taxon>
        <taxon>Neolecta</taxon>
    </lineage>
</organism>
<dbReference type="SUPFAM" id="SSF50475">
    <property type="entry name" value="FMN-binding split barrel"/>
    <property type="match status" value="1"/>
</dbReference>
<reference evidence="3 4" key="1">
    <citation type="submission" date="2016-04" db="EMBL/GenBank/DDBJ databases">
        <title>Evolutionary innovation and constraint leading to complex multicellularity in the Ascomycota.</title>
        <authorList>
            <person name="Cisse O."/>
            <person name="Nguyen A."/>
            <person name="Hewitt D.A."/>
            <person name="Jedd G."/>
            <person name="Stajich J.E."/>
        </authorList>
    </citation>
    <scope>NUCLEOTIDE SEQUENCE [LARGE SCALE GENOMIC DNA]</scope>
    <source>
        <strain evidence="3 4">DAH-3</strain>
    </source>
</reference>
<evidence type="ECO:0000313" key="3">
    <source>
        <dbReference type="EMBL" id="OLL21979.1"/>
    </source>
</evidence>
<dbReference type="OrthoDB" id="2015405at2759"/>
<dbReference type="InterPro" id="IPR050268">
    <property type="entry name" value="NADH-dep_flavin_reductase"/>
</dbReference>
<name>A0A1U7LH55_NEOID</name>
<keyword evidence="1" id="KW-0560">Oxidoreductase</keyword>
<dbReference type="Gene3D" id="2.30.110.10">
    <property type="entry name" value="Electron Transport, Fmn-binding Protein, Chain A"/>
    <property type="match status" value="1"/>
</dbReference>
<accession>A0A1U7LH55</accession>
<gene>
    <name evidence="3" type="ORF">NEOLI_001791</name>
</gene>
<dbReference type="PANTHER" id="PTHR30466">
    <property type="entry name" value="FLAVIN REDUCTASE"/>
    <property type="match status" value="1"/>
</dbReference>
<keyword evidence="4" id="KW-1185">Reference proteome</keyword>
<dbReference type="OMA" id="GDHEIWV"/>
<proteinExistence type="predicted"/>
<dbReference type="InterPro" id="IPR012349">
    <property type="entry name" value="Split_barrel_FMN-bd"/>
</dbReference>
<dbReference type="Pfam" id="PF01613">
    <property type="entry name" value="Flavin_Reduct"/>
    <property type="match status" value="1"/>
</dbReference>
<feature type="domain" description="Flavin reductase like" evidence="2">
    <location>
        <begin position="36"/>
        <end position="195"/>
    </location>
</feature>
<evidence type="ECO:0000256" key="1">
    <source>
        <dbReference type="ARBA" id="ARBA00023002"/>
    </source>
</evidence>
<sequence length="200" mass="22663">MIPRPNFSNAASSYYLHNARRYNSSYNLQDGLRKFMRCVPQPAVIITTCCSENHKIRRGITVSSFNTLSMAEHPLVSFNVQLPSRFAELLRQSSKFIVNFPRACREHAALAHTFSIAGFKIEERIGDLFESAKWSATKFGPLALTDALGRLHCEVVERIPVEDHELIIGRVKSIYDLSEDADEDALIYAHRNYCALGEKL</sequence>
<evidence type="ECO:0000259" key="2">
    <source>
        <dbReference type="SMART" id="SM00903"/>
    </source>
</evidence>
<protein>
    <recommendedName>
        <fullName evidence="2">Flavin reductase like domain-containing protein</fullName>
    </recommendedName>
</protein>
<dbReference type="AlphaFoldDB" id="A0A1U7LH55"/>
<dbReference type="STRING" id="1198029.A0A1U7LH55"/>
<dbReference type="GO" id="GO:0010181">
    <property type="term" value="F:FMN binding"/>
    <property type="evidence" value="ECO:0007669"/>
    <property type="project" value="InterPro"/>
</dbReference>
<dbReference type="GO" id="GO:0042602">
    <property type="term" value="F:riboflavin reductase (NADPH) activity"/>
    <property type="evidence" value="ECO:0007669"/>
    <property type="project" value="TreeGrafter"/>
</dbReference>
<dbReference type="EMBL" id="LXFE01004042">
    <property type="protein sequence ID" value="OLL21979.1"/>
    <property type="molecule type" value="Genomic_DNA"/>
</dbReference>